<dbReference type="OrthoDB" id="1059846at2"/>
<dbReference type="PANTHER" id="PTHR46401:SF2">
    <property type="entry name" value="GLYCOSYLTRANSFERASE WBBK-RELATED"/>
    <property type="match status" value="1"/>
</dbReference>
<evidence type="ECO:0000313" key="3">
    <source>
        <dbReference type="Proteomes" id="UP000216605"/>
    </source>
</evidence>
<keyword evidence="1" id="KW-0808">Transferase</keyword>
<reference evidence="2 3" key="1">
    <citation type="submission" date="2017-07" db="EMBL/GenBank/DDBJ databases">
        <title>Flavobacterium cyanobacteriorum sp. nov., isolated from cyanobacterial aggregates in a eutrophic lake.</title>
        <authorList>
            <person name="Cai H."/>
        </authorList>
    </citation>
    <scope>NUCLEOTIDE SEQUENCE [LARGE SCALE GENOMIC DNA]</scope>
    <source>
        <strain evidence="2 3">TH021</strain>
    </source>
</reference>
<dbReference type="GO" id="GO:0016757">
    <property type="term" value="F:glycosyltransferase activity"/>
    <property type="evidence" value="ECO:0007669"/>
    <property type="project" value="TreeGrafter"/>
</dbReference>
<evidence type="ECO:0000313" key="2">
    <source>
        <dbReference type="EMBL" id="OYQ34665.1"/>
    </source>
</evidence>
<organism evidence="2 3">
    <name type="scientific">Flavobacterium cyanobacteriorum</name>
    <dbReference type="NCBI Taxonomy" id="2022802"/>
    <lineage>
        <taxon>Bacteria</taxon>
        <taxon>Pseudomonadati</taxon>
        <taxon>Bacteroidota</taxon>
        <taxon>Flavobacteriia</taxon>
        <taxon>Flavobacteriales</taxon>
        <taxon>Flavobacteriaceae</taxon>
        <taxon>Flavobacterium</taxon>
    </lineage>
</organism>
<evidence type="ECO:0000256" key="1">
    <source>
        <dbReference type="ARBA" id="ARBA00022679"/>
    </source>
</evidence>
<keyword evidence="3" id="KW-1185">Reference proteome</keyword>
<evidence type="ECO:0008006" key="4">
    <source>
        <dbReference type="Google" id="ProtNLM"/>
    </source>
</evidence>
<proteinExistence type="predicted"/>
<dbReference type="AlphaFoldDB" id="A0A255Z186"/>
<gene>
    <name evidence="2" type="ORF">CHU92_11570</name>
</gene>
<comment type="caution">
    <text evidence="2">The sequence shown here is derived from an EMBL/GenBank/DDBJ whole genome shotgun (WGS) entry which is preliminary data.</text>
</comment>
<dbReference type="PANTHER" id="PTHR46401">
    <property type="entry name" value="GLYCOSYLTRANSFERASE WBBK-RELATED"/>
    <property type="match status" value="1"/>
</dbReference>
<dbReference type="SUPFAM" id="SSF53756">
    <property type="entry name" value="UDP-Glycosyltransferase/glycogen phosphorylase"/>
    <property type="match status" value="1"/>
</dbReference>
<dbReference type="Proteomes" id="UP000216605">
    <property type="component" value="Unassembled WGS sequence"/>
</dbReference>
<dbReference type="Pfam" id="PF13692">
    <property type="entry name" value="Glyco_trans_1_4"/>
    <property type="match status" value="1"/>
</dbReference>
<protein>
    <recommendedName>
        <fullName evidence="4">Glycosyl transferase family 1 domain-containing protein</fullName>
    </recommendedName>
</protein>
<dbReference type="GO" id="GO:0009103">
    <property type="term" value="P:lipopolysaccharide biosynthetic process"/>
    <property type="evidence" value="ECO:0007669"/>
    <property type="project" value="TreeGrafter"/>
</dbReference>
<dbReference type="EMBL" id="NOXV01000292">
    <property type="protein sequence ID" value="OYQ34665.1"/>
    <property type="molecule type" value="Genomic_DNA"/>
</dbReference>
<name>A0A255Z186_9FLAO</name>
<dbReference type="Gene3D" id="3.40.50.2000">
    <property type="entry name" value="Glycogen Phosphorylase B"/>
    <property type="match status" value="1"/>
</dbReference>
<dbReference type="RefSeq" id="WP_094415726.1">
    <property type="nucleotide sequence ID" value="NZ_NOXV01000292.1"/>
</dbReference>
<accession>A0A255Z186</accession>
<sequence length="405" mass="46725">MKVLIISPTPTHPTNAGNRLRILSFCELLKQKGIEIHFLYIDNEVSDIAVMDKYFNNNLYIFNPKKYLKSLNVVYTLRHFIYRKKKRFIKKIRNVFFSGNSRYNYSLDYYYDPLLDHYIKNYLLPIDFTHVLAEYVVYSKAFLNFGEDVLKVIDLHDSLTDRYKIYLENNKVPEFYSLHAAEELEGINRSDYAIAIQAKDKEYYQPRVKAKIEVIGHITSSKKIASGDHNAILFVGSGNTINIDGINHFIKNVFPLILQENNACKLIIAGNINGGIQKILLNENIIFTGKYDDPENIYNKAEVVIIPVIYGTGLKIKTIEAISFGKAVVTYFEGLRGLPEPSPELEYCKLAKTDAEFAYYVLQLLADKQSRKTIENNAIAFIRDYTKSNIDTFDKIFNQHVIIND</sequence>